<reference evidence="2 3" key="1">
    <citation type="submission" date="2024-02" db="EMBL/GenBank/DDBJ databases">
        <title>A draft genome for the cacao thread blight pathogen Marasmius crinis-equi.</title>
        <authorList>
            <person name="Cohen S.P."/>
            <person name="Baruah I.K."/>
            <person name="Amoako-Attah I."/>
            <person name="Bukari Y."/>
            <person name="Meinhardt L.W."/>
            <person name="Bailey B.A."/>
        </authorList>
    </citation>
    <scope>NUCLEOTIDE SEQUENCE [LARGE SCALE GENOMIC DNA]</scope>
    <source>
        <strain evidence="2 3">GH-76</strain>
    </source>
</reference>
<dbReference type="EMBL" id="JBAHYK010000707">
    <property type="protein sequence ID" value="KAL0571844.1"/>
    <property type="molecule type" value="Genomic_DNA"/>
</dbReference>
<evidence type="ECO:0000313" key="2">
    <source>
        <dbReference type="EMBL" id="KAL0571844.1"/>
    </source>
</evidence>
<feature type="compositionally biased region" description="Polar residues" evidence="1">
    <location>
        <begin position="559"/>
        <end position="574"/>
    </location>
</feature>
<feature type="region of interest" description="Disordered" evidence="1">
    <location>
        <begin position="602"/>
        <end position="824"/>
    </location>
</feature>
<organism evidence="2 3">
    <name type="scientific">Marasmius crinis-equi</name>
    <dbReference type="NCBI Taxonomy" id="585013"/>
    <lineage>
        <taxon>Eukaryota</taxon>
        <taxon>Fungi</taxon>
        <taxon>Dikarya</taxon>
        <taxon>Basidiomycota</taxon>
        <taxon>Agaricomycotina</taxon>
        <taxon>Agaricomycetes</taxon>
        <taxon>Agaricomycetidae</taxon>
        <taxon>Agaricales</taxon>
        <taxon>Marasmiineae</taxon>
        <taxon>Marasmiaceae</taxon>
        <taxon>Marasmius</taxon>
    </lineage>
</organism>
<accession>A0ABR3F9C6</accession>
<evidence type="ECO:0000256" key="1">
    <source>
        <dbReference type="SAM" id="MobiDB-lite"/>
    </source>
</evidence>
<name>A0ABR3F9C6_9AGAR</name>
<feature type="compositionally biased region" description="Polar residues" evidence="1">
    <location>
        <begin position="725"/>
        <end position="754"/>
    </location>
</feature>
<feature type="compositionally biased region" description="Polar residues" evidence="1">
    <location>
        <begin position="532"/>
        <end position="544"/>
    </location>
</feature>
<comment type="caution">
    <text evidence="2">The sequence shown here is derived from an EMBL/GenBank/DDBJ whole genome shotgun (WGS) entry which is preliminary data.</text>
</comment>
<feature type="compositionally biased region" description="Basic and acidic residues" evidence="1">
    <location>
        <begin position="612"/>
        <end position="624"/>
    </location>
</feature>
<feature type="compositionally biased region" description="Polar residues" evidence="1">
    <location>
        <begin position="765"/>
        <end position="792"/>
    </location>
</feature>
<protein>
    <submittedName>
        <fullName evidence="2">Uncharacterized protein</fullName>
    </submittedName>
</protein>
<proteinExistence type="predicted"/>
<evidence type="ECO:0000313" key="3">
    <source>
        <dbReference type="Proteomes" id="UP001465976"/>
    </source>
</evidence>
<feature type="compositionally biased region" description="Low complexity" evidence="1">
    <location>
        <begin position="798"/>
        <end position="808"/>
    </location>
</feature>
<feature type="compositionally biased region" description="Polar residues" evidence="1">
    <location>
        <begin position="625"/>
        <end position="636"/>
    </location>
</feature>
<sequence length="824" mass="90922">MESTSYFANSRGLVIGNDGNFATVHGNQILNYFNREPERKTALTIYDQVMLGDIYRTEDLGVSTYPRRWDIRGRRWWEEGSQYLRADRTVCAAQVIGREGRIFTVITYTGPEAQQAFEKDFQMFSTSITTGPFQVYGMNTNVPTVLFYDGKWMYALMQTSLISRPERQPLAKFLDGLGFLGKLYLQSLKKKFGCHKNEVWLDPKKGILCQGPAGPKCDTISFRCIPSENLPCSAELLQDGHCLSFLASLDAKSVDREVVYVIAQEFSRGDSKAEVHQPTICSALMNATVAVGGGLWTNSADCLGERKAMENGATRFMLEDKGDWIWMRIGWLEECRVWMSQALSIFHARGISLNDDLSQFELIVPHLELDGRLSKSETTRQRRREKSIYLFVGPLSPSTPTEVCATSLLHYWSFDPTGQHPLPAEMCEDLGLPIQLSFYVFLRYQWFWKNEAYKWMHQYQVSRGFDPKTTDFARHLGYPIYHVQSDSDRFKDIDNIPSLIHPGAATAASPAQSSSAVSKSLGPGDLSEESSYRPNTQFPPSQHAVSAPFNNPLPHADTSLATAPSTPFDSHTASAGSTHLNDLIHSGAVTVASPVQSSLAAVTSLPQMTQDRPAKEDLKRRETTRQGTASQGNMHSRSPPKATPPSPNLRKFPRTPGNAASRLPTKSTPSVSISPPNWPQIQPRESTRVRGSVTRDAAKPGMTSGKAISGSSRTRTPLPSEPTHIASSSAKLQTPRSTTITPASTQRANPSSSAARIGRPGPAPSTGTHSGIKGNATSPGMHNNAKTPSKAVQQCREPTTPARPTARPTKNHERSSSSSQRVWR</sequence>
<keyword evidence="3" id="KW-1185">Reference proteome</keyword>
<feature type="compositionally biased region" description="Polar residues" evidence="1">
    <location>
        <begin position="664"/>
        <end position="684"/>
    </location>
</feature>
<gene>
    <name evidence="2" type="ORF">V5O48_010112</name>
</gene>
<feature type="compositionally biased region" description="Low complexity" evidence="1">
    <location>
        <begin position="504"/>
        <end position="520"/>
    </location>
</feature>
<feature type="region of interest" description="Disordered" evidence="1">
    <location>
        <begin position="504"/>
        <end position="574"/>
    </location>
</feature>
<dbReference type="Proteomes" id="UP001465976">
    <property type="component" value="Unassembled WGS sequence"/>
</dbReference>